<reference evidence="2 3" key="1">
    <citation type="submission" date="2022-12" db="EMBL/GenBank/DDBJ databases">
        <title>Chromosome-scale assembly of the Ensete ventricosum genome.</title>
        <authorList>
            <person name="Dussert Y."/>
            <person name="Stocks J."/>
            <person name="Wendawek A."/>
            <person name="Woldeyes F."/>
            <person name="Nichols R.A."/>
            <person name="Borrell J.S."/>
        </authorList>
    </citation>
    <scope>NUCLEOTIDE SEQUENCE [LARGE SCALE GENOMIC DNA]</scope>
    <source>
        <strain evidence="3">cv. Maze</strain>
        <tissue evidence="2">Seeds</tissue>
    </source>
</reference>
<protein>
    <submittedName>
        <fullName evidence="2">Uncharacterized protein</fullName>
    </submittedName>
</protein>
<organism evidence="2 3">
    <name type="scientific">Ensete ventricosum</name>
    <name type="common">Abyssinian banana</name>
    <name type="synonym">Musa ensete</name>
    <dbReference type="NCBI Taxonomy" id="4639"/>
    <lineage>
        <taxon>Eukaryota</taxon>
        <taxon>Viridiplantae</taxon>
        <taxon>Streptophyta</taxon>
        <taxon>Embryophyta</taxon>
        <taxon>Tracheophyta</taxon>
        <taxon>Spermatophyta</taxon>
        <taxon>Magnoliopsida</taxon>
        <taxon>Liliopsida</taxon>
        <taxon>Zingiberales</taxon>
        <taxon>Musaceae</taxon>
        <taxon>Ensete</taxon>
    </lineage>
</organism>
<comment type="caution">
    <text evidence="2">The sequence shown here is derived from an EMBL/GenBank/DDBJ whole genome shotgun (WGS) entry which is preliminary data.</text>
</comment>
<evidence type="ECO:0000313" key="2">
    <source>
        <dbReference type="EMBL" id="KAJ8478048.1"/>
    </source>
</evidence>
<feature type="signal peptide" evidence="1">
    <location>
        <begin position="1"/>
        <end position="33"/>
    </location>
</feature>
<dbReference type="Proteomes" id="UP001222027">
    <property type="component" value="Unassembled WGS sequence"/>
</dbReference>
<evidence type="ECO:0000256" key="1">
    <source>
        <dbReference type="SAM" id="SignalP"/>
    </source>
</evidence>
<keyword evidence="1" id="KW-0732">Signal</keyword>
<feature type="chain" id="PRO_5043765163" evidence="1">
    <location>
        <begin position="34"/>
        <end position="94"/>
    </location>
</feature>
<proteinExistence type="predicted"/>
<keyword evidence="3" id="KW-1185">Reference proteome</keyword>
<accession>A0AAV8QSZ2</accession>
<dbReference type="EMBL" id="JAQQAF010000006">
    <property type="protein sequence ID" value="KAJ8478048.1"/>
    <property type="molecule type" value="Genomic_DNA"/>
</dbReference>
<gene>
    <name evidence="2" type="ORF">OPV22_021775</name>
</gene>
<sequence length="94" mass="10203">MAAVSFQTHTPFLFFFLLLLLLLLFTITPQVSSSRPIRTADPTTTGAAPRFISSATSKQEQLAEKYTPLLLNLLPRAMVPPSGPSPGINCNNKS</sequence>
<evidence type="ECO:0000313" key="3">
    <source>
        <dbReference type="Proteomes" id="UP001222027"/>
    </source>
</evidence>
<dbReference type="AlphaFoldDB" id="A0AAV8QSZ2"/>
<name>A0AAV8QSZ2_ENSVE</name>